<evidence type="ECO:0000313" key="2">
    <source>
        <dbReference type="EMBL" id="KAG0645304.1"/>
    </source>
</evidence>
<feature type="region of interest" description="Disordered" evidence="1">
    <location>
        <begin position="47"/>
        <end position="142"/>
    </location>
</feature>
<feature type="compositionally biased region" description="Polar residues" evidence="1">
    <location>
        <begin position="179"/>
        <end position="189"/>
    </location>
</feature>
<feature type="compositionally biased region" description="Acidic residues" evidence="1">
    <location>
        <begin position="90"/>
        <end position="103"/>
    </location>
</feature>
<evidence type="ECO:0000256" key="1">
    <source>
        <dbReference type="SAM" id="MobiDB-lite"/>
    </source>
</evidence>
<gene>
    <name evidence="2" type="ORF">D0Z07_8901</name>
</gene>
<accession>A0A9P6VDX6</accession>
<dbReference type="OrthoDB" id="5419162at2759"/>
<dbReference type="Proteomes" id="UP000785200">
    <property type="component" value="Unassembled WGS sequence"/>
</dbReference>
<comment type="caution">
    <text evidence="2">The sequence shown here is derived from an EMBL/GenBank/DDBJ whole genome shotgun (WGS) entry which is preliminary data.</text>
</comment>
<keyword evidence="3" id="KW-1185">Reference proteome</keyword>
<organism evidence="2 3">
    <name type="scientific">Hyphodiscus hymeniophilus</name>
    <dbReference type="NCBI Taxonomy" id="353542"/>
    <lineage>
        <taxon>Eukaryota</taxon>
        <taxon>Fungi</taxon>
        <taxon>Dikarya</taxon>
        <taxon>Ascomycota</taxon>
        <taxon>Pezizomycotina</taxon>
        <taxon>Leotiomycetes</taxon>
        <taxon>Helotiales</taxon>
        <taxon>Hyphodiscaceae</taxon>
        <taxon>Hyphodiscus</taxon>
    </lineage>
</organism>
<protein>
    <submittedName>
        <fullName evidence="2">Uncharacterized protein</fullName>
    </submittedName>
</protein>
<feature type="region of interest" description="Disordered" evidence="1">
    <location>
        <begin position="154"/>
        <end position="235"/>
    </location>
</feature>
<dbReference type="AlphaFoldDB" id="A0A9P6VDX6"/>
<proteinExistence type="predicted"/>
<reference evidence="2" key="1">
    <citation type="submission" date="2019-07" db="EMBL/GenBank/DDBJ databases">
        <title>Hyphodiscus hymeniophilus genome sequencing and assembly.</title>
        <authorList>
            <person name="Kramer G."/>
            <person name="Nodwell J."/>
        </authorList>
    </citation>
    <scope>NUCLEOTIDE SEQUENCE</scope>
    <source>
        <strain evidence="2">ATCC 34498</strain>
    </source>
</reference>
<dbReference type="EMBL" id="VNKQ01000019">
    <property type="protein sequence ID" value="KAG0645304.1"/>
    <property type="molecule type" value="Genomic_DNA"/>
</dbReference>
<name>A0A9P6VDX6_9HELO</name>
<feature type="compositionally biased region" description="Polar residues" evidence="1">
    <location>
        <begin position="204"/>
        <end position="222"/>
    </location>
</feature>
<evidence type="ECO:0000313" key="3">
    <source>
        <dbReference type="Proteomes" id="UP000785200"/>
    </source>
</evidence>
<sequence length="273" mass="29490">MDPNYVDEEEEAAALAAMMGFSGFGSHKPPAKKRKFTTDAFVEGQEIKTLDKGGTKGQGSGGNQIPLGKARVFGSEAPNKAPEVPSTNDAEIDLDDDDEDEADGPQYVDTSLPPPILAADEGGPQYVDTSEPPPVALSDEDAKEMQLRIDAILASVQSRDSEPVQPPAPGKEGIHSIPQRPSISSSNAMADSGFMRGGPRQTLGGDNSLNTFSDTASIASSRTNHRGGPRNENWYLDYYDPSFNENPWERLEKEKGLEPLGNWRKLQDSKKLT</sequence>